<evidence type="ECO:0000313" key="8">
    <source>
        <dbReference type="Proteomes" id="UP001595692"/>
    </source>
</evidence>
<comment type="caution">
    <text evidence="7">The sequence shown here is derived from an EMBL/GenBank/DDBJ whole genome shotgun (WGS) entry which is preliminary data.</text>
</comment>
<keyword evidence="6" id="KW-0804">Transcription</keyword>
<gene>
    <name evidence="7" type="ORF">ACFOSS_06355</name>
</gene>
<keyword evidence="2" id="KW-0678">Repressor</keyword>
<dbReference type="EMBL" id="JBHSAF010000005">
    <property type="protein sequence ID" value="MFC3913089.1"/>
    <property type="molecule type" value="Genomic_DNA"/>
</dbReference>
<evidence type="ECO:0000256" key="4">
    <source>
        <dbReference type="ARBA" id="ARBA00023015"/>
    </source>
</evidence>
<proteinExistence type="inferred from homology"/>
<keyword evidence="5" id="KW-0238">DNA-binding</keyword>
<sequence>MASCHDGGRDEITANLTPNRRRVLQQLQHSERPLSAYELLECLRQEGTNWQPPTAYRALDYLVEQGLAHYLQSIQKYVVCPHSGCSHFSQLLICVECGQVQEVAMTSSLLAALQQQADEQNFRLSAQFLELKGVCGRCRDAAVGTE</sequence>
<accession>A0ABV8CM33</accession>
<dbReference type="SUPFAM" id="SSF46785">
    <property type="entry name" value="Winged helix' DNA-binding domain"/>
    <property type="match status" value="1"/>
</dbReference>
<dbReference type="InterPro" id="IPR002481">
    <property type="entry name" value="FUR"/>
</dbReference>
<evidence type="ECO:0000256" key="3">
    <source>
        <dbReference type="ARBA" id="ARBA00022833"/>
    </source>
</evidence>
<keyword evidence="8" id="KW-1185">Reference proteome</keyword>
<evidence type="ECO:0000313" key="7">
    <source>
        <dbReference type="EMBL" id="MFC3913089.1"/>
    </source>
</evidence>
<dbReference type="InterPro" id="IPR036390">
    <property type="entry name" value="WH_DNA-bd_sf"/>
</dbReference>
<comment type="similarity">
    <text evidence="1">Belongs to the Fur family.</text>
</comment>
<dbReference type="PANTHER" id="PTHR33202">
    <property type="entry name" value="ZINC UPTAKE REGULATION PROTEIN"/>
    <property type="match status" value="1"/>
</dbReference>
<reference evidence="8" key="1">
    <citation type="journal article" date="2019" name="Int. J. Syst. Evol. Microbiol.">
        <title>The Global Catalogue of Microorganisms (GCM) 10K type strain sequencing project: providing services to taxonomists for standard genome sequencing and annotation.</title>
        <authorList>
            <consortium name="The Broad Institute Genomics Platform"/>
            <consortium name="The Broad Institute Genome Sequencing Center for Infectious Disease"/>
            <person name="Wu L."/>
            <person name="Ma J."/>
        </authorList>
    </citation>
    <scope>NUCLEOTIDE SEQUENCE [LARGE SCALE GENOMIC DNA]</scope>
    <source>
        <strain evidence="8">CCUG 54939</strain>
    </source>
</reference>
<evidence type="ECO:0000256" key="2">
    <source>
        <dbReference type="ARBA" id="ARBA00022491"/>
    </source>
</evidence>
<dbReference type="InterPro" id="IPR036388">
    <property type="entry name" value="WH-like_DNA-bd_sf"/>
</dbReference>
<dbReference type="Gene3D" id="3.30.1490.190">
    <property type="match status" value="1"/>
</dbReference>
<dbReference type="PANTHER" id="PTHR33202:SF6">
    <property type="entry name" value="ZINC UPTAKE REGULATION PROTEIN"/>
    <property type="match status" value="1"/>
</dbReference>
<dbReference type="Pfam" id="PF01475">
    <property type="entry name" value="FUR"/>
    <property type="match status" value="1"/>
</dbReference>
<evidence type="ECO:0000256" key="5">
    <source>
        <dbReference type="ARBA" id="ARBA00023125"/>
    </source>
</evidence>
<dbReference type="RefSeq" id="WP_377151324.1">
    <property type="nucleotide sequence ID" value="NZ_JBHSAF010000005.1"/>
</dbReference>
<dbReference type="InterPro" id="IPR043135">
    <property type="entry name" value="Fur_C"/>
</dbReference>
<evidence type="ECO:0000256" key="1">
    <source>
        <dbReference type="ARBA" id="ARBA00007957"/>
    </source>
</evidence>
<keyword evidence="3" id="KW-0862">Zinc</keyword>
<dbReference type="Gene3D" id="1.10.10.10">
    <property type="entry name" value="Winged helix-like DNA-binding domain superfamily/Winged helix DNA-binding domain"/>
    <property type="match status" value="1"/>
</dbReference>
<organism evidence="7 8">
    <name type="scientific">Pseudaeromonas sharmana</name>
    <dbReference type="NCBI Taxonomy" id="328412"/>
    <lineage>
        <taxon>Bacteria</taxon>
        <taxon>Pseudomonadati</taxon>
        <taxon>Pseudomonadota</taxon>
        <taxon>Gammaproteobacteria</taxon>
        <taxon>Aeromonadales</taxon>
        <taxon>Aeromonadaceae</taxon>
        <taxon>Pseudaeromonas</taxon>
    </lineage>
</organism>
<name>A0ABV8CM33_9GAMM</name>
<dbReference type="Proteomes" id="UP001595692">
    <property type="component" value="Unassembled WGS sequence"/>
</dbReference>
<keyword evidence="4" id="KW-0805">Transcription regulation</keyword>
<protein>
    <submittedName>
        <fullName evidence="7">Fur family transcriptional regulator</fullName>
    </submittedName>
</protein>
<evidence type="ECO:0000256" key="6">
    <source>
        <dbReference type="ARBA" id="ARBA00023163"/>
    </source>
</evidence>